<dbReference type="Gene3D" id="3.10.170.10">
    <property type="match status" value="1"/>
</dbReference>
<dbReference type="CDD" id="cd09598">
    <property type="entry name" value="M4_like"/>
    <property type="match status" value="1"/>
</dbReference>
<evidence type="ECO:0000313" key="2">
    <source>
        <dbReference type="Proteomes" id="UP000618818"/>
    </source>
</evidence>
<keyword evidence="2" id="KW-1185">Reference proteome</keyword>
<protein>
    <recommendedName>
        <fullName evidence="3">Peptidase M4 family protein</fullName>
    </recommendedName>
</protein>
<reference evidence="1 2" key="1">
    <citation type="submission" date="2020-09" db="EMBL/GenBank/DDBJ databases">
        <title>novel species in genus Nocardioides.</title>
        <authorList>
            <person name="Zhang G."/>
        </authorList>
    </citation>
    <scope>NUCLEOTIDE SEQUENCE [LARGE SCALE GENOMIC DNA]</scope>
    <source>
        <strain evidence="1 2">KCTC 39551</strain>
    </source>
</reference>
<organism evidence="1 2">
    <name type="scientific">Nocardioides cavernae</name>
    <dbReference type="NCBI Taxonomy" id="1921566"/>
    <lineage>
        <taxon>Bacteria</taxon>
        <taxon>Bacillati</taxon>
        <taxon>Actinomycetota</taxon>
        <taxon>Actinomycetes</taxon>
        <taxon>Propionibacteriales</taxon>
        <taxon>Nocardioidaceae</taxon>
        <taxon>Nocardioides</taxon>
    </lineage>
</organism>
<dbReference type="RefSeq" id="WP_191196154.1">
    <property type="nucleotide sequence ID" value="NZ_JACXYZ010000002.1"/>
</dbReference>
<name>A0ABR8NDW6_9ACTN</name>
<dbReference type="SUPFAM" id="SSF55486">
    <property type="entry name" value="Metalloproteases ('zincins'), catalytic domain"/>
    <property type="match status" value="1"/>
</dbReference>
<evidence type="ECO:0000313" key="1">
    <source>
        <dbReference type="EMBL" id="MBD3926330.1"/>
    </source>
</evidence>
<sequence>MPGGVEFTESADTPRSHIALRIIAQDPSVKGDDDKILTATVRIPWSRMEDGPRGARLHVVDFDASTGRYLKHPGLPNDDEFADAEDEELETSHVFHAQQVYAAASRTLSAFESALGRRLAWGFNGHHLYLVPHAFAEANAYYSFEDRALLFGYVPGDDETVTYTCLSYDVVVHETTHALLDGLRRRFLEPGLPDQAAFHEGFADIVALLSVFSMHPVVEQALGKADKNGRIKRRQVERDHLRSGVLTGVAEQLGKVLTQGRGALRRSAMTPPPPDWAELPQYEEPHRRGEVLVAIVLDVLLDIWVKRLEPLLQPDEEARVATLDRARAAEEGARAAAQLLTMMIRGLDYLPPVEFEFGDLLDAVLLADAEVVPDDDLGYRDMLIDRFDKAGVERPRNRVTNVVEAEVAPHYLGFNFAALRSDRDEVFRFLWQNAQRLDVCTKYYTVIESVRPSQRVGPDGLIVPEFVATYVQMLDLSAGELRQMAELATPETLDPATPVQLLGGGTLVFDQFGRLKLHIHKNLDDWRRQLRRLEYLHRTGRYDTDKRLGFSEGAARGQAFAELHNTELGAGEAW</sequence>
<gene>
    <name evidence="1" type="ORF">IEZ26_17020</name>
</gene>
<proteinExistence type="predicted"/>
<dbReference type="Proteomes" id="UP000618818">
    <property type="component" value="Unassembled WGS sequence"/>
</dbReference>
<accession>A0ABR8NDW6</accession>
<dbReference type="EMBL" id="JACXYZ010000002">
    <property type="protein sequence ID" value="MBD3926330.1"/>
    <property type="molecule type" value="Genomic_DNA"/>
</dbReference>
<evidence type="ECO:0008006" key="3">
    <source>
        <dbReference type="Google" id="ProtNLM"/>
    </source>
</evidence>
<comment type="caution">
    <text evidence="1">The sequence shown here is derived from an EMBL/GenBank/DDBJ whole genome shotgun (WGS) entry which is preliminary data.</text>
</comment>